<keyword evidence="4" id="KW-0249">Electron transport</keyword>
<dbReference type="InterPro" id="IPR002321">
    <property type="entry name" value="Cyt_c_II"/>
</dbReference>
<evidence type="ECO:0000256" key="2">
    <source>
        <dbReference type="ARBA" id="ARBA00022617"/>
    </source>
</evidence>
<reference evidence="7 8" key="1">
    <citation type="submission" date="2021-04" db="EMBL/GenBank/DDBJ databases">
        <title>Novel species identification of genus Shewanella.</title>
        <authorList>
            <person name="Liu G."/>
        </authorList>
    </citation>
    <scope>NUCLEOTIDE SEQUENCE [LARGE SCALE GENOMIC DNA]</scope>
    <source>
        <strain evidence="7 8">FJAT-54481</strain>
    </source>
</reference>
<dbReference type="PIRSF" id="PIRSF000027">
    <property type="entry name" value="Cytc_c_prime"/>
    <property type="match status" value="1"/>
</dbReference>
<sequence length="150" mass="16250">MRIKLTLLTSLGAVFLVSAHAGEFKKPADAIHYRQAVFEVMAHNFADIGAMVKAKKPFDKATVLMRAQNVATLSKLPLEGFIEGTSSGHTDALPVIWENKADFEAKLTAMQQNAAQLLQAAQSGDEDAVKQAFAVTGKSCKACHDLYKKD</sequence>
<dbReference type="InterPro" id="IPR012127">
    <property type="entry name" value="Cyt_c_prime"/>
</dbReference>
<evidence type="ECO:0000256" key="1">
    <source>
        <dbReference type="ARBA" id="ARBA00022448"/>
    </source>
</evidence>
<keyword evidence="5" id="KW-0408">Iron</keyword>
<dbReference type="PRINTS" id="PR00608">
    <property type="entry name" value="CYTCHROMECII"/>
</dbReference>
<protein>
    <submittedName>
        <fullName evidence="7">Cytochrome c</fullName>
    </submittedName>
</protein>
<name>A0ABX7YQE5_9GAMM</name>
<dbReference type="Gene3D" id="1.20.120.10">
    <property type="entry name" value="Cytochrome c/b562"/>
    <property type="match status" value="1"/>
</dbReference>
<keyword evidence="3" id="KW-0479">Metal-binding</keyword>
<feature type="signal peptide" evidence="6">
    <location>
        <begin position="1"/>
        <end position="21"/>
    </location>
</feature>
<evidence type="ECO:0000313" key="7">
    <source>
        <dbReference type="EMBL" id="QUN04922.1"/>
    </source>
</evidence>
<dbReference type="Proteomes" id="UP000679575">
    <property type="component" value="Chromosome"/>
</dbReference>
<keyword evidence="8" id="KW-1185">Reference proteome</keyword>
<keyword evidence="1" id="KW-0813">Transport</keyword>
<organism evidence="7 8">
    <name type="scientific">Shewanella yunxiaonensis</name>
    <dbReference type="NCBI Taxonomy" id="2829809"/>
    <lineage>
        <taxon>Bacteria</taxon>
        <taxon>Pseudomonadati</taxon>
        <taxon>Pseudomonadota</taxon>
        <taxon>Gammaproteobacteria</taxon>
        <taxon>Alteromonadales</taxon>
        <taxon>Shewanellaceae</taxon>
        <taxon>Shewanella</taxon>
    </lineage>
</organism>
<dbReference type="InterPro" id="IPR015984">
    <property type="entry name" value="Cyt_c_prime_subgr"/>
</dbReference>
<evidence type="ECO:0000256" key="3">
    <source>
        <dbReference type="ARBA" id="ARBA00022723"/>
    </source>
</evidence>
<gene>
    <name evidence="7" type="ORF">KDN34_11820</name>
</gene>
<proteinExistence type="predicted"/>
<keyword evidence="2" id="KW-0349">Heme</keyword>
<evidence type="ECO:0000313" key="8">
    <source>
        <dbReference type="Proteomes" id="UP000679575"/>
    </source>
</evidence>
<dbReference type="PROSITE" id="PS51009">
    <property type="entry name" value="CYTCII"/>
    <property type="match status" value="1"/>
</dbReference>
<dbReference type="RefSeq" id="WP_212593974.1">
    <property type="nucleotide sequence ID" value="NZ_CP073587.1"/>
</dbReference>
<feature type="chain" id="PRO_5045069212" evidence="6">
    <location>
        <begin position="22"/>
        <end position="150"/>
    </location>
</feature>
<accession>A0ABX7YQE5</accession>
<evidence type="ECO:0000256" key="4">
    <source>
        <dbReference type="ARBA" id="ARBA00022982"/>
    </source>
</evidence>
<dbReference type="Pfam" id="PF01322">
    <property type="entry name" value="Cytochrom_C_2"/>
    <property type="match status" value="1"/>
</dbReference>
<evidence type="ECO:0000256" key="5">
    <source>
        <dbReference type="ARBA" id="ARBA00023004"/>
    </source>
</evidence>
<evidence type="ECO:0000256" key="6">
    <source>
        <dbReference type="SAM" id="SignalP"/>
    </source>
</evidence>
<dbReference type="EMBL" id="CP073587">
    <property type="protein sequence ID" value="QUN04922.1"/>
    <property type="molecule type" value="Genomic_DNA"/>
</dbReference>
<keyword evidence="6" id="KW-0732">Signal</keyword>
<dbReference type="InterPro" id="IPR010980">
    <property type="entry name" value="Cyt_c/b562"/>
</dbReference>
<dbReference type="SUPFAM" id="SSF47175">
    <property type="entry name" value="Cytochromes"/>
    <property type="match status" value="1"/>
</dbReference>